<dbReference type="Pfam" id="PF08544">
    <property type="entry name" value="GHMP_kinases_C"/>
    <property type="match status" value="1"/>
</dbReference>
<evidence type="ECO:0000256" key="6">
    <source>
        <dbReference type="ARBA" id="ARBA00022840"/>
    </source>
</evidence>
<evidence type="ECO:0000313" key="9">
    <source>
        <dbReference type="EMBL" id="KRL81374.1"/>
    </source>
</evidence>
<dbReference type="PATRIC" id="fig|1423740.3.peg.1915"/>
<dbReference type="InterPro" id="IPR005917">
    <property type="entry name" value="Pmev_kinase_bact"/>
</dbReference>
<dbReference type="EMBL" id="AZFH01000037">
    <property type="protein sequence ID" value="KRL81374.1"/>
    <property type="molecule type" value="Genomic_DNA"/>
</dbReference>
<sequence length="354" mass="39398">MIFMAKIKVPGKLFLAGEYAVTHPGQPAIIMAVDRYLTAQITPSLEGFITSNQYPGKVQKFTRKANGDLLFLKEDRHFDFIMTTLEQVEQLVAPANRKNFTLHFTSQLNDAVSGHKYGLGSSAAVTVATVKALNDFYNLKLSKLAIFKLASLSHLLIQGSGSGGDIAASTFGGLIGYHSYDRQWLQARRQILNIKELLATDWPNLKIENLPWPHELFFEVGWTNQVADTSQLLKKKALSPADQAEFLKESQAVVEALIIAFKNGLHPLLWPGFAKNRQFLLDMAQKRHFTLETPALNQLIELALERNGAAKTSGAGGGDCGFAFFESQNDAIRTRRIWRKNGIIPLQLKLDQES</sequence>
<evidence type="ECO:0000256" key="2">
    <source>
        <dbReference type="ARBA" id="ARBA00012958"/>
    </source>
</evidence>
<reference evidence="9 10" key="1">
    <citation type="journal article" date="2015" name="Genome Announc.">
        <title>Expanding the biotechnology potential of lactobacilli through comparative genomics of 213 strains and associated genera.</title>
        <authorList>
            <person name="Sun Z."/>
            <person name="Harris H.M."/>
            <person name="McCann A."/>
            <person name="Guo C."/>
            <person name="Argimon S."/>
            <person name="Zhang W."/>
            <person name="Yang X."/>
            <person name="Jeffery I.B."/>
            <person name="Cooney J.C."/>
            <person name="Kagawa T.F."/>
            <person name="Liu W."/>
            <person name="Song Y."/>
            <person name="Salvetti E."/>
            <person name="Wrobel A."/>
            <person name="Rasinkangas P."/>
            <person name="Parkhill J."/>
            <person name="Rea M.C."/>
            <person name="O'Sullivan O."/>
            <person name="Ritari J."/>
            <person name="Douillard F.P."/>
            <person name="Paul Ross R."/>
            <person name="Yang R."/>
            <person name="Briner A.E."/>
            <person name="Felis G.E."/>
            <person name="de Vos W.M."/>
            <person name="Barrangou R."/>
            <person name="Klaenhammer T.R."/>
            <person name="Caufield P.W."/>
            <person name="Cui Y."/>
            <person name="Zhang H."/>
            <person name="O'Toole P.W."/>
        </authorList>
    </citation>
    <scope>NUCLEOTIDE SEQUENCE [LARGE SCALE GENOMIC DNA]</scope>
    <source>
        <strain evidence="9 10">DSM 15833</strain>
    </source>
</reference>
<feature type="domain" description="GHMP kinase C-terminal" evidence="8">
    <location>
        <begin position="286"/>
        <end position="342"/>
    </location>
</feature>
<dbReference type="STRING" id="1423740.FC36_GL001777"/>
<accession>A0A0R1TL95</accession>
<organism evidence="9 10">
    <name type="scientific">Ligilactobacillus equi DSM 15833 = JCM 10991</name>
    <dbReference type="NCBI Taxonomy" id="1423740"/>
    <lineage>
        <taxon>Bacteria</taxon>
        <taxon>Bacillati</taxon>
        <taxon>Bacillota</taxon>
        <taxon>Bacilli</taxon>
        <taxon>Lactobacillales</taxon>
        <taxon>Lactobacillaceae</taxon>
        <taxon>Ligilactobacillus</taxon>
    </lineage>
</organism>
<proteinExistence type="predicted"/>
<dbReference type="GO" id="GO:0004631">
    <property type="term" value="F:phosphomevalonate kinase activity"/>
    <property type="evidence" value="ECO:0007669"/>
    <property type="project" value="UniProtKB-EC"/>
</dbReference>
<keyword evidence="6" id="KW-0067">ATP-binding</keyword>
<name>A0A0R1TL95_9LACO</name>
<dbReference type="PANTHER" id="PTHR31814:SF2">
    <property type="entry name" value="PHOSPHOMEVALONATE KINASE"/>
    <property type="match status" value="1"/>
</dbReference>
<dbReference type="SUPFAM" id="SSF54211">
    <property type="entry name" value="Ribosomal protein S5 domain 2-like"/>
    <property type="match status" value="1"/>
</dbReference>
<dbReference type="InterPro" id="IPR035102">
    <property type="entry name" value="Phosphomevalonate_kinase"/>
</dbReference>
<dbReference type="InterPro" id="IPR006204">
    <property type="entry name" value="GHMP_kinase_N_dom"/>
</dbReference>
<dbReference type="Gene3D" id="3.30.230.10">
    <property type="match status" value="1"/>
</dbReference>
<dbReference type="InterPro" id="IPR020568">
    <property type="entry name" value="Ribosomal_Su5_D2-typ_SF"/>
</dbReference>
<dbReference type="InterPro" id="IPR036554">
    <property type="entry name" value="GHMP_kinase_C_sf"/>
</dbReference>
<keyword evidence="3" id="KW-0808">Transferase</keyword>
<feature type="domain" description="GHMP kinase N-terminal" evidence="7">
    <location>
        <begin position="93"/>
        <end position="173"/>
    </location>
</feature>
<dbReference type="EC" id="2.7.4.2" evidence="2"/>
<dbReference type="SUPFAM" id="SSF55060">
    <property type="entry name" value="GHMP Kinase, C-terminal domain"/>
    <property type="match status" value="1"/>
</dbReference>
<evidence type="ECO:0000259" key="7">
    <source>
        <dbReference type="Pfam" id="PF00288"/>
    </source>
</evidence>
<dbReference type="UniPathway" id="UPA00057">
    <property type="reaction ID" value="UER00099"/>
</dbReference>
<evidence type="ECO:0000256" key="3">
    <source>
        <dbReference type="ARBA" id="ARBA00022679"/>
    </source>
</evidence>
<dbReference type="InterPro" id="IPR013750">
    <property type="entry name" value="GHMP_kinase_C_dom"/>
</dbReference>
<keyword evidence="4" id="KW-0547">Nucleotide-binding</keyword>
<evidence type="ECO:0000256" key="5">
    <source>
        <dbReference type="ARBA" id="ARBA00022777"/>
    </source>
</evidence>
<evidence type="ECO:0000259" key="8">
    <source>
        <dbReference type="Pfam" id="PF08544"/>
    </source>
</evidence>
<comment type="caution">
    <text evidence="9">The sequence shown here is derived from an EMBL/GenBank/DDBJ whole genome shotgun (WGS) entry which is preliminary data.</text>
</comment>
<evidence type="ECO:0000256" key="1">
    <source>
        <dbReference type="ARBA" id="ARBA00005017"/>
    </source>
</evidence>
<dbReference type="GO" id="GO:0019287">
    <property type="term" value="P:isopentenyl diphosphate biosynthetic process, mevalonate pathway"/>
    <property type="evidence" value="ECO:0007669"/>
    <property type="project" value="UniProtKB-UniPathway"/>
</dbReference>
<protein>
    <recommendedName>
        <fullName evidence="2">phosphomevalonate kinase</fullName>
        <ecNumber evidence="2">2.7.4.2</ecNumber>
    </recommendedName>
</protein>
<comment type="pathway">
    <text evidence="1">Isoprenoid biosynthesis; isopentenyl diphosphate biosynthesis via mevalonate pathway; isopentenyl diphosphate from (R)-mevalonate: step 2/3.</text>
</comment>
<gene>
    <name evidence="9" type="ORF">FC36_GL001777</name>
</gene>
<dbReference type="PRINTS" id="PR00959">
    <property type="entry name" value="MEVGALKINASE"/>
</dbReference>
<dbReference type="Pfam" id="PF00288">
    <property type="entry name" value="GHMP_kinases_N"/>
    <property type="match status" value="1"/>
</dbReference>
<dbReference type="InterPro" id="IPR014721">
    <property type="entry name" value="Ribsml_uS5_D2-typ_fold_subgr"/>
</dbReference>
<dbReference type="PANTHER" id="PTHR31814">
    <property type="match status" value="1"/>
</dbReference>
<dbReference type="NCBIfam" id="TIGR01220">
    <property type="entry name" value="Pmev_kin_Gr_pos"/>
    <property type="match status" value="1"/>
</dbReference>
<evidence type="ECO:0000256" key="4">
    <source>
        <dbReference type="ARBA" id="ARBA00022741"/>
    </source>
</evidence>
<keyword evidence="5 9" id="KW-0418">Kinase</keyword>
<dbReference type="Gene3D" id="3.30.70.890">
    <property type="entry name" value="GHMP kinase, C-terminal domain"/>
    <property type="match status" value="1"/>
</dbReference>
<dbReference type="AlphaFoldDB" id="A0A0R1TL95"/>
<dbReference type="GO" id="GO:0005524">
    <property type="term" value="F:ATP binding"/>
    <property type="evidence" value="ECO:0007669"/>
    <property type="project" value="UniProtKB-KW"/>
</dbReference>
<evidence type="ECO:0000313" key="10">
    <source>
        <dbReference type="Proteomes" id="UP000051048"/>
    </source>
</evidence>
<dbReference type="Proteomes" id="UP000051048">
    <property type="component" value="Unassembled WGS sequence"/>
</dbReference>